<dbReference type="EMBL" id="ATDP01000106">
    <property type="protein sequence ID" value="EQB11797.1"/>
    <property type="molecule type" value="Genomic_DNA"/>
</dbReference>
<feature type="domain" description="Flavin reductase like" evidence="2">
    <location>
        <begin position="17"/>
        <end position="163"/>
    </location>
</feature>
<organism evidence="3 4">
    <name type="scientific">Sphingobium lactosutens DS20</name>
    <dbReference type="NCBI Taxonomy" id="1331060"/>
    <lineage>
        <taxon>Bacteria</taxon>
        <taxon>Pseudomonadati</taxon>
        <taxon>Pseudomonadota</taxon>
        <taxon>Alphaproteobacteria</taxon>
        <taxon>Sphingomonadales</taxon>
        <taxon>Sphingomonadaceae</taxon>
        <taxon>Sphingobium</taxon>
    </lineage>
</organism>
<evidence type="ECO:0000313" key="4">
    <source>
        <dbReference type="Proteomes" id="UP000015531"/>
    </source>
</evidence>
<dbReference type="SUPFAM" id="SSF50475">
    <property type="entry name" value="FMN-binding split barrel"/>
    <property type="match status" value="1"/>
</dbReference>
<dbReference type="PANTHER" id="PTHR30466">
    <property type="entry name" value="FLAVIN REDUCTASE"/>
    <property type="match status" value="1"/>
</dbReference>
<dbReference type="GO" id="GO:0010181">
    <property type="term" value="F:FMN binding"/>
    <property type="evidence" value="ECO:0007669"/>
    <property type="project" value="InterPro"/>
</dbReference>
<reference evidence="3 4" key="1">
    <citation type="journal article" date="2013" name="Genome Announc.">
        <title>Draft Genome Sequence of Sphingobium lactosutens Strain DS20T, Isolated from a Hexachlorocyclohexane Dumpsite.</title>
        <authorList>
            <person name="Kumar R."/>
            <person name="Dwivedi V."/>
            <person name="Negi V."/>
            <person name="Khurana J.P."/>
            <person name="Lal R."/>
        </authorList>
    </citation>
    <scope>NUCLEOTIDE SEQUENCE [LARGE SCALE GENOMIC DNA]</scope>
    <source>
        <strain evidence="3 4">DS20</strain>
    </source>
</reference>
<dbReference type="SMART" id="SM00903">
    <property type="entry name" value="Flavin_Reduct"/>
    <property type="match status" value="1"/>
</dbReference>
<evidence type="ECO:0000259" key="2">
    <source>
        <dbReference type="SMART" id="SM00903"/>
    </source>
</evidence>
<dbReference type="eggNOG" id="COG1853">
    <property type="taxonomic scope" value="Bacteria"/>
</dbReference>
<dbReference type="Gene3D" id="2.30.110.10">
    <property type="entry name" value="Electron Transport, Fmn-binding Protein, Chain A"/>
    <property type="match status" value="1"/>
</dbReference>
<protein>
    <recommendedName>
        <fullName evidence="2">Flavin reductase like domain-containing protein</fullName>
    </recommendedName>
</protein>
<comment type="caution">
    <text evidence="3">The sequence shown here is derived from an EMBL/GenBank/DDBJ whole genome shotgun (WGS) entry which is preliminary data.</text>
</comment>
<dbReference type="GO" id="GO:0042602">
    <property type="term" value="F:riboflavin reductase (NADPH) activity"/>
    <property type="evidence" value="ECO:0007669"/>
    <property type="project" value="TreeGrafter"/>
</dbReference>
<dbReference type="RefSeq" id="WP_021227862.1">
    <property type="nucleotide sequence ID" value="NZ_ATDP01000106.1"/>
</dbReference>
<proteinExistence type="predicted"/>
<name>T0HFL8_9SPHN</name>
<dbReference type="AlphaFoldDB" id="T0HFL8"/>
<accession>T0HFL8</accession>
<dbReference type="PATRIC" id="fig|1331060.3.peg.4247"/>
<keyword evidence="4" id="KW-1185">Reference proteome</keyword>
<dbReference type="Proteomes" id="UP000015531">
    <property type="component" value="Unassembled WGS sequence"/>
</dbReference>
<dbReference type="OrthoDB" id="9789254at2"/>
<dbReference type="PANTHER" id="PTHR30466:SF1">
    <property type="entry name" value="FMN REDUCTASE (NADH) RUTF"/>
    <property type="match status" value="1"/>
</dbReference>
<dbReference type="InterPro" id="IPR002563">
    <property type="entry name" value="Flavin_Rdtase-like_dom"/>
</dbReference>
<evidence type="ECO:0000256" key="1">
    <source>
        <dbReference type="ARBA" id="ARBA00023002"/>
    </source>
</evidence>
<keyword evidence="1" id="KW-0560">Oxidoreductase</keyword>
<dbReference type="InterPro" id="IPR012349">
    <property type="entry name" value="Split_barrel_FMN-bd"/>
</dbReference>
<sequence length="168" mass="18293">MTTGEITDIATDLRWALRSQVRPVWVMSTHWDGQDYAMAATAVAEVSMNPPSMLFCINRANGMFRAMENNATFAMNMLAAEHEAVSRACGGEIKGPERFTIGNWVWDDDTGVPLLADSAASIIAIPTTFVDHGSHRIIVATVSSIVRGKARSALCFRDGAYLPILCDN</sequence>
<gene>
    <name evidence="3" type="ORF">RLDS_21960</name>
</gene>
<dbReference type="Pfam" id="PF01613">
    <property type="entry name" value="Flavin_Reduct"/>
    <property type="match status" value="1"/>
</dbReference>
<dbReference type="InterPro" id="IPR050268">
    <property type="entry name" value="NADH-dep_flavin_reductase"/>
</dbReference>
<evidence type="ECO:0000313" key="3">
    <source>
        <dbReference type="EMBL" id="EQB11797.1"/>
    </source>
</evidence>